<evidence type="ECO:0000313" key="8">
    <source>
        <dbReference type="Proteomes" id="UP000293623"/>
    </source>
</evidence>
<dbReference type="GO" id="GO:0016226">
    <property type="term" value="P:iron-sulfur cluster assembly"/>
    <property type="evidence" value="ECO:0007669"/>
    <property type="project" value="InterPro"/>
</dbReference>
<keyword evidence="1 6" id="KW-0479">Metal-binding</keyword>
<dbReference type="InterPro" id="IPR019591">
    <property type="entry name" value="Mrp/NBP35_ATP-bd"/>
</dbReference>
<gene>
    <name evidence="7" type="ORF">ETX26_10150</name>
</gene>
<sequence>MTDEELKARLPAAIAARVRSLRIAEGRVTAILDASGLDAQGRSDIEAAVKDTLGRTEGVAEVRVAMMADRPARRIIAIGSGKGGVGKSTLTTNLAVALARAGRKVGIVDADIYGPSQPKLLANEGERPVAENDKLVPVESRWGVRVLSMGHLVEPGRAIAWRGPMAGRALGQLIDAQWGDTELLLVDLPPGTGDVQLTMLQRFKPAGAVIVSTPQDLALIDATRAMQMFEAGGVPVVGLVENMAGYACPHCGEISDPFGAGGGEATAAEKGVPFLGRIPLALGIREASDTGTPPAAGDDAHGEAFRAIGDRLVRWLDGADT</sequence>
<dbReference type="Proteomes" id="UP000293623">
    <property type="component" value="Unassembled WGS sequence"/>
</dbReference>
<evidence type="ECO:0000256" key="2">
    <source>
        <dbReference type="ARBA" id="ARBA00022741"/>
    </source>
</evidence>
<evidence type="ECO:0000256" key="5">
    <source>
        <dbReference type="ARBA" id="ARBA00023014"/>
    </source>
</evidence>
<accession>A0A4Q2KGQ1</accession>
<keyword evidence="3 6" id="KW-0067">ATP-binding</keyword>
<dbReference type="EMBL" id="SDPV01000002">
    <property type="protein sequence ID" value="RXZ64264.1"/>
    <property type="molecule type" value="Genomic_DNA"/>
</dbReference>
<dbReference type="AlphaFoldDB" id="A0A4Q2KGQ1"/>
<protein>
    <recommendedName>
        <fullName evidence="6">Iron-sulfur cluster carrier protein</fullName>
    </recommendedName>
</protein>
<dbReference type="GO" id="GO:0016887">
    <property type="term" value="F:ATP hydrolysis activity"/>
    <property type="evidence" value="ECO:0007669"/>
    <property type="project" value="UniProtKB-UniRule"/>
</dbReference>
<dbReference type="SUPFAM" id="SSF52540">
    <property type="entry name" value="P-loop containing nucleoside triphosphate hydrolases"/>
    <property type="match status" value="1"/>
</dbReference>
<evidence type="ECO:0000256" key="4">
    <source>
        <dbReference type="ARBA" id="ARBA00023004"/>
    </source>
</evidence>
<comment type="subunit">
    <text evidence="6">Homodimer.</text>
</comment>
<evidence type="ECO:0000256" key="3">
    <source>
        <dbReference type="ARBA" id="ARBA00022840"/>
    </source>
</evidence>
<dbReference type="Gene3D" id="3.40.50.300">
    <property type="entry name" value="P-loop containing nucleotide triphosphate hydrolases"/>
    <property type="match status" value="1"/>
</dbReference>
<dbReference type="RefSeq" id="WP_129524576.1">
    <property type="nucleotide sequence ID" value="NZ_SDPV01000002.1"/>
</dbReference>
<dbReference type="FunFam" id="3.40.50.300:FF:001119">
    <property type="entry name" value="Iron-sulfur cluster carrier protein"/>
    <property type="match status" value="1"/>
</dbReference>
<dbReference type="InterPro" id="IPR044304">
    <property type="entry name" value="NUBPL-like"/>
</dbReference>
<keyword evidence="5 6" id="KW-0411">Iron-sulfur</keyword>
<dbReference type="GO" id="GO:0140663">
    <property type="term" value="F:ATP-dependent FeS chaperone activity"/>
    <property type="evidence" value="ECO:0007669"/>
    <property type="project" value="InterPro"/>
</dbReference>
<organism evidence="7 8">
    <name type="scientific">Pelagerythrobacter rhizovicinus</name>
    <dbReference type="NCBI Taxonomy" id="2268576"/>
    <lineage>
        <taxon>Bacteria</taxon>
        <taxon>Pseudomonadati</taxon>
        <taxon>Pseudomonadota</taxon>
        <taxon>Alphaproteobacteria</taxon>
        <taxon>Sphingomonadales</taxon>
        <taxon>Erythrobacteraceae</taxon>
        <taxon>Pelagerythrobacter</taxon>
    </lineage>
</organism>
<comment type="caution">
    <text evidence="7">The sequence shown here is derived from an EMBL/GenBank/DDBJ whole genome shotgun (WGS) entry which is preliminary data.</text>
</comment>
<proteinExistence type="inferred from homology"/>
<dbReference type="InterPro" id="IPR027417">
    <property type="entry name" value="P-loop_NTPase"/>
</dbReference>
<keyword evidence="2 6" id="KW-0547">Nucleotide-binding</keyword>
<evidence type="ECO:0000313" key="7">
    <source>
        <dbReference type="EMBL" id="RXZ64264.1"/>
    </source>
</evidence>
<dbReference type="InterPro" id="IPR033756">
    <property type="entry name" value="YlxH/NBP35"/>
</dbReference>
<evidence type="ECO:0000256" key="6">
    <source>
        <dbReference type="HAMAP-Rule" id="MF_02040"/>
    </source>
</evidence>
<dbReference type="HAMAP" id="MF_02040">
    <property type="entry name" value="Mrp_NBP35"/>
    <property type="match status" value="1"/>
</dbReference>
<dbReference type="GO" id="GO:0046872">
    <property type="term" value="F:metal ion binding"/>
    <property type="evidence" value="ECO:0007669"/>
    <property type="project" value="UniProtKB-KW"/>
</dbReference>
<keyword evidence="4 6" id="KW-0408">Iron</keyword>
<keyword evidence="8" id="KW-1185">Reference proteome</keyword>
<comment type="function">
    <text evidence="6">Binds and transfers iron-sulfur (Fe-S) clusters to target apoproteins. Can hydrolyze ATP.</text>
</comment>
<feature type="binding site" evidence="6">
    <location>
        <begin position="81"/>
        <end position="88"/>
    </location>
    <ligand>
        <name>ATP</name>
        <dbReference type="ChEBI" id="CHEBI:30616"/>
    </ligand>
</feature>
<dbReference type="PANTHER" id="PTHR42961">
    <property type="entry name" value="IRON-SULFUR PROTEIN NUBPL"/>
    <property type="match status" value="1"/>
</dbReference>
<dbReference type="Pfam" id="PF10609">
    <property type="entry name" value="ParA"/>
    <property type="match status" value="1"/>
</dbReference>
<keyword evidence="6" id="KW-0378">Hydrolase</keyword>
<reference evidence="7 8" key="1">
    <citation type="submission" date="2019-01" db="EMBL/GenBank/DDBJ databases">
        <title>Altererythrobacter rhizovicinus sp. nov., isolated from the rhizosphere soil of Haloxylon ammodendron.</title>
        <authorList>
            <person name="Li H.-P."/>
            <person name="Gou J.-Y."/>
            <person name="Yao D."/>
            <person name="Han Q.-Q."/>
            <person name="Shao K.-Z."/>
            <person name="Zhao Q."/>
            <person name="Zhang J.-L."/>
        </authorList>
    </citation>
    <scope>NUCLEOTIDE SEQUENCE [LARGE SCALE GENOMIC DNA]</scope>
    <source>
        <strain evidence="7 8">AY-3R</strain>
    </source>
</reference>
<dbReference type="OrthoDB" id="9809679at2"/>
<evidence type="ECO:0000256" key="1">
    <source>
        <dbReference type="ARBA" id="ARBA00022723"/>
    </source>
</evidence>
<dbReference type="CDD" id="cd02037">
    <property type="entry name" value="Mrp_NBP35"/>
    <property type="match status" value="1"/>
</dbReference>
<dbReference type="GO" id="GO:0051539">
    <property type="term" value="F:4 iron, 4 sulfur cluster binding"/>
    <property type="evidence" value="ECO:0007669"/>
    <property type="project" value="TreeGrafter"/>
</dbReference>
<comment type="similarity">
    <text evidence="6">Belongs to the Mrp/NBP35 ATP-binding proteins family.</text>
</comment>
<name>A0A4Q2KGQ1_9SPHN</name>
<dbReference type="GO" id="GO:0005524">
    <property type="term" value="F:ATP binding"/>
    <property type="evidence" value="ECO:0007669"/>
    <property type="project" value="UniProtKB-UniRule"/>
</dbReference>
<dbReference type="PANTHER" id="PTHR42961:SF2">
    <property type="entry name" value="IRON-SULFUR PROTEIN NUBPL"/>
    <property type="match status" value="1"/>
</dbReference>